<evidence type="ECO:0000313" key="1">
    <source>
        <dbReference type="EMBL" id="KAK1138563.1"/>
    </source>
</evidence>
<gene>
    <name evidence="1" type="ORF">N8T08_002389</name>
</gene>
<sequence length="516" mass="55082">MQVVPRAYIQRINDVNSTLHAVLEVNPDALDIASQLDQEREMGHLRGPLHGLPVLVKDNIGTGDKMQTAAGSYALVGAELDTDSTVVARLRDHGLIILGKTSLSEWANVRSMNSSNGWNARGGQTYAAYYPKQDPNGSSSGSAVATDLGLAFAALGTETSGSILLPSEVSNIVGIKPTVGLTSRHLVIPVSPRQDTVGPMARTVKDAALLLQAMAGPDSYDNYTLASPYGSSPPDYVAACQLSGLQGKRIGIPQNVLSTLTGSFTPMATAFKAAVTAVAQAGAVIVRDTNFTAYETYTTDRNTTLAVMAIDFTSSISDYLNDNLTINPHNLHNLSDIRSFSQQEPFEEYPSRDTQVWDLAISTGLSNTSPEFWAMYQKSLYYGGEGGLIGALSRHQLDAIILPTGIAADIPALVGAPVITVPMGAFPNSSAIEHNDRGDMVFIAPGIPFGISFLGKKWSEKELIGMAYAFEQRTLVRKTLKRVVEPKGELSHFIGDDSDSESESEVDDHEAGGCGL</sequence>
<comment type="caution">
    <text evidence="1">The sequence shown here is derived from an EMBL/GenBank/DDBJ whole genome shotgun (WGS) entry which is preliminary data.</text>
</comment>
<reference evidence="1 2" key="1">
    <citation type="journal article" date="2023" name="ACS Omega">
        <title>Identification of the Neoaspergillic Acid Biosynthesis Gene Cluster by Establishing an In Vitro CRISPR-Ribonucleoprotein Genetic System in Aspergillus melleus.</title>
        <authorList>
            <person name="Yuan B."/>
            <person name="Grau M.F."/>
            <person name="Murata R.M."/>
            <person name="Torok T."/>
            <person name="Venkateswaran K."/>
            <person name="Stajich J.E."/>
            <person name="Wang C.C.C."/>
        </authorList>
    </citation>
    <scope>NUCLEOTIDE SEQUENCE [LARGE SCALE GENOMIC DNA]</scope>
    <source>
        <strain evidence="1 2">IMV 1140</strain>
    </source>
</reference>
<name>A0ACC3AM36_9EURO</name>
<protein>
    <submittedName>
        <fullName evidence="1">Uncharacterized protein</fullName>
    </submittedName>
</protein>
<accession>A0ACC3AM36</accession>
<dbReference type="Proteomes" id="UP001177260">
    <property type="component" value="Unassembled WGS sequence"/>
</dbReference>
<keyword evidence="2" id="KW-1185">Reference proteome</keyword>
<organism evidence="1 2">
    <name type="scientific">Aspergillus melleus</name>
    <dbReference type="NCBI Taxonomy" id="138277"/>
    <lineage>
        <taxon>Eukaryota</taxon>
        <taxon>Fungi</taxon>
        <taxon>Dikarya</taxon>
        <taxon>Ascomycota</taxon>
        <taxon>Pezizomycotina</taxon>
        <taxon>Eurotiomycetes</taxon>
        <taxon>Eurotiomycetidae</taxon>
        <taxon>Eurotiales</taxon>
        <taxon>Aspergillaceae</taxon>
        <taxon>Aspergillus</taxon>
        <taxon>Aspergillus subgen. Circumdati</taxon>
    </lineage>
</organism>
<evidence type="ECO:0000313" key="2">
    <source>
        <dbReference type="Proteomes" id="UP001177260"/>
    </source>
</evidence>
<dbReference type="EMBL" id="JAOPJF010000141">
    <property type="protein sequence ID" value="KAK1138563.1"/>
    <property type="molecule type" value="Genomic_DNA"/>
</dbReference>
<proteinExistence type="predicted"/>